<name>A0ABS4J7T1_9BACL</name>
<evidence type="ECO:0000256" key="1">
    <source>
        <dbReference type="SAM" id="MobiDB-lite"/>
    </source>
</evidence>
<reference evidence="3 4" key="1">
    <citation type="submission" date="2021-03" db="EMBL/GenBank/DDBJ databases">
        <title>Genomic Encyclopedia of Type Strains, Phase IV (KMG-IV): sequencing the most valuable type-strain genomes for metagenomic binning, comparative biology and taxonomic classification.</title>
        <authorList>
            <person name="Goeker M."/>
        </authorList>
    </citation>
    <scope>NUCLEOTIDE SEQUENCE [LARGE SCALE GENOMIC DNA]</scope>
    <source>
        <strain evidence="3 4">DSM 26048</strain>
    </source>
</reference>
<evidence type="ECO:0000313" key="4">
    <source>
        <dbReference type="Proteomes" id="UP001519287"/>
    </source>
</evidence>
<feature type="compositionally biased region" description="Polar residues" evidence="1">
    <location>
        <begin position="331"/>
        <end position="341"/>
    </location>
</feature>
<feature type="domain" description="GerMN" evidence="2">
    <location>
        <begin position="245"/>
        <end position="331"/>
    </location>
</feature>
<evidence type="ECO:0000313" key="3">
    <source>
        <dbReference type="EMBL" id="MBP1995907.1"/>
    </source>
</evidence>
<evidence type="ECO:0000259" key="2">
    <source>
        <dbReference type="SMART" id="SM00909"/>
    </source>
</evidence>
<dbReference type="Pfam" id="PF10646">
    <property type="entry name" value="Germane"/>
    <property type="match status" value="2"/>
</dbReference>
<protein>
    <submittedName>
        <fullName evidence="3">Germination protein M</fullName>
    </submittedName>
</protein>
<sequence>MLQRSWFRTAAIAGVIVLMTTGCSLFGAGEKNQIDPPQAEAGAGGEAELQTTSGTAVVETSENLTPMTVFVKDAKGFVTPVSLDLPKTPSVARTTLEYMVKDGPVSNMLPAGFEALLPQGTVVKGIDIKAENKLAIVDFSKEFANYEAQDERKILEGVTWALTSFPTVEKVQIRVNGTDLTEMPIGKTPLDEPLSRMMGINIEKSEDAEFGQSTPVTLYFLNQNDQDYKYYVPVTRMVKRTDDVVAAVLDQLIKGPDPKKGLSAVINGDTQVQNVKTSENLVTVNFSENLLNQDSKASSDALQSVILSLTENTGIGKVQIMVDGAVQVTSTDGEQNYSNPVSRPVHINPAKL</sequence>
<proteinExistence type="predicted"/>
<dbReference type="PROSITE" id="PS51257">
    <property type="entry name" value="PROKAR_LIPOPROTEIN"/>
    <property type="match status" value="1"/>
</dbReference>
<dbReference type="EMBL" id="JAGGLB010000040">
    <property type="protein sequence ID" value="MBP1995907.1"/>
    <property type="molecule type" value="Genomic_DNA"/>
</dbReference>
<accession>A0ABS4J7T1</accession>
<dbReference type="RefSeq" id="WP_209977858.1">
    <property type="nucleotide sequence ID" value="NZ_JAGGLB010000040.1"/>
</dbReference>
<keyword evidence="4" id="KW-1185">Reference proteome</keyword>
<dbReference type="Proteomes" id="UP001519287">
    <property type="component" value="Unassembled WGS sequence"/>
</dbReference>
<organism evidence="3 4">
    <name type="scientific">Paenibacillus eucommiae</name>
    <dbReference type="NCBI Taxonomy" id="1355755"/>
    <lineage>
        <taxon>Bacteria</taxon>
        <taxon>Bacillati</taxon>
        <taxon>Bacillota</taxon>
        <taxon>Bacilli</taxon>
        <taxon>Bacillales</taxon>
        <taxon>Paenibacillaceae</taxon>
        <taxon>Paenibacillus</taxon>
    </lineage>
</organism>
<dbReference type="SMART" id="SM00909">
    <property type="entry name" value="Germane"/>
    <property type="match status" value="2"/>
</dbReference>
<feature type="region of interest" description="Disordered" evidence="1">
    <location>
        <begin position="331"/>
        <end position="352"/>
    </location>
</feature>
<comment type="caution">
    <text evidence="3">The sequence shown here is derived from an EMBL/GenBank/DDBJ whole genome shotgun (WGS) entry which is preliminary data.</text>
</comment>
<gene>
    <name evidence="3" type="ORF">J2Z66_007549</name>
</gene>
<dbReference type="InterPro" id="IPR019606">
    <property type="entry name" value="GerMN"/>
</dbReference>
<feature type="domain" description="GerMN" evidence="2">
    <location>
        <begin position="92"/>
        <end position="184"/>
    </location>
</feature>